<evidence type="ECO:0000256" key="1">
    <source>
        <dbReference type="SAM" id="MobiDB-lite"/>
    </source>
</evidence>
<proteinExistence type="predicted"/>
<accession>Q7XVF4</accession>
<dbReference type="PANTHER" id="PTHR35545">
    <property type="entry name" value="F-BOX DOMAIN-CONTAINING PROTEIN"/>
    <property type="match status" value="1"/>
</dbReference>
<dbReference type="AlphaFoldDB" id="Q7XVF4"/>
<reference evidence="3" key="1">
    <citation type="journal article" date="2005" name="Nature">
        <title>The map-based sequence of the rice genome.</title>
        <authorList>
            <consortium name="International rice genome sequencing project (IRGSP)"/>
            <person name="Matsumoto T."/>
            <person name="Wu J."/>
            <person name="Kanamori H."/>
            <person name="Katayose Y."/>
            <person name="Fujisawa M."/>
            <person name="Namiki N."/>
            <person name="Mizuno H."/>
            <person name="Yamamoto K."/>
            <person name="Antonio B.A."/>
            <person name="Baba T."/>
            <person name="Sakata K."/>
            <person name="Nagamura Y."/>
            <person name="Aoki H."/>
            <person name="Arikawa K."/>
            <person name="Arita K."/>
            <person name="Bito T."/>
            <person name="Chiden Y."/>
            <person name="Fujitsuka N."/>
            <person name="Fukunaka R."/>
            <person name="Hamada M."/>
            <person name="Harada C."/>
            <person name="Hayashi A."/>
            <person name="Hijishita S."/>
            <person name="Honda M."/>
            <person name="Hosokawa S."/>
            <person name="Ichikawa Y."/>
            <person name="Idonuma A."/>
            <person name="Iijima M."/>
            <person name="Ikeda M."/>
            <person name="Ikeno M."/>
            <person name="Ito K."/>
            <person name="Ito S."/>
            <person name="Ito T."/>
            <person name="Ito Y."/>
            <person name="Ito Y."/>
            <person name="Iwabuchi A."/>
            <person name="Kamiya K."/>
            <person name="Karasawa W."/>
            <person name="Kurita K."/>
            <person name="Katagiri S."/>
            <person name="Kikuta A."/>
            <person name="Kobayashi H."/>
            <person name="Kobayashi N."/>
            <person name="Machita K."/>
            <person name="Maehara T."/>
            <person name="Masukawa M."/>
            <person name="Mizubayashi T."/>
            <person name="Mukai Y."/>
            <person name="Nagasaki H."/>
            <person name="Nagata Y."/>
            <person name="Naito S."/>
            <person name="Nakashima M."/>
            <person name="Nakama Y."/>
            <person name="Nakamichi Y."/>
            <person name="Nakamura M."/>
            <person name="Meguro A."/>
            <person name="Negishi M."/>
            <person name="Ohta I."/>
            <person name="Ohta T."/>
            <person name="Okamoto M."/>
            <person name="Ono N."/>
            <person name="Saji S."/>
            <person name="Sakaguchi M."/>
            <person name="Sakai K."/>
            <person name="Shibata M."/>
            <person name="Shimokawa T."/>
            <person name="Song J."/>
            <person name="Takazaki Y."/>
            <person name="Terasawa K."/>
            <person name="Tsugane M."/>
            <person name="Tsuji K."/>
            <person name="Ueda S."/>
            <person name="Waki K."/>
            <person name="Yamagata H."/>
            <person name="Yamamoto M."/>
            <person name="Yamamoto S."/>
            <person name="Yamane H."/>
            <person name="Yoshiki S."/>
            <person name="Yoshihara R."/>
            <person name="Yukawa K."/>
            <person name="Zhong H."/>
            <person name="Yano M."/>
            <person name="Yuan Q."/>
            <person name="Ouyang S."/>
            <person name="Liu J."/>
            <person name="Jones K.M."/>
            <person name="Gansberger K."/>
            <person name="Moffat K."/>
            <person name="Hill J."/>
            <person name="Bera J."/>
            <person name="Fadrosh D."/>
            <person name="Jin S."/>
            <person name="Johri S."/>
            <person name="Kim M."/>
            <person name="Overton L."/>
            <person name="Reardon M."/>
            <person name="Tsitrin T."/>
            <person name="Vuong H."/>
            <person name="Weaver B."/>
            <person name="Ciecko A."/>
            <person name="Tallon L."/>
            <person name="Jackson J."/>
            <person name="Pai G."/>
            <person name="Aken S.V."/>
            <person name="Utterback T."/>
            <person name="Reidmuller S."/>
            <person name="Feldblyum T."/>
            <person name="Hsiao J."/>
            <person name="Zismann V."/>
            <person name="Iobst S."/>
            <person name="de Vazeille A.R."/>
            <person name="Buell C.R."/>
            <person name="Ying K."/>
            <person name="Li Y."/>
            <person name="Lu T."/>
            <person name="Huang Y."/>
            <person name="Zhao Q."/>
            <person name="Feng Q."/>
            <person name="Zhang L."/>
            <person name="Zhu J."/>
            <person name="Weng Q."/>
            <person name="Mu J."/>
            <person name="Lu Y."/>
            <person name="Fan D."/>
            <person name="Liu Y."/>
            <person name="Guan J."/>
            <person name="Zhang Y."/>
            <person name="Yu S."/>
            <person name="Liu X."/>
            <person name="Zhang Y."/>
            <person name="Hong G."/>
            <person name="Han B."/>
            <person name="Choisne N."/>
            <person name="Demange N."/>
            <person name="Orjeda G."/>
            <person name="Samain S."/>
            <person name="Cattolico L."/>
            <person name="Pelletier E."/>
            <person name="Couloux A."/>
            <person name="Segurens B."/>
            <person name="Wincker P."/>
            <person name="D'Hont A."/>
            <person name="Scarpelli C."/>
            <person name="Weissenbach J."/>
            <person name="Salanoubat M."/>
            <person name="Quetier F."/>
            <person name="Yu Y."/>
            <person name="Kim H.R."/>
            <person name="Rambo T."/>
            <person name="Currie J."/>
            <person name="Collura K."/>
            <person name="Luo M."/>
            <person name="Yang T."/>
            <person name="Ammiraju J.S.S."/>
            <person name="Engler F."/>
            <person name="Soderlund C."/>
            <person name="Wing R.A."/>
            <person name="Palmer L.E."/>
            <person name="de la Bastide M."/>
            <person name="Spiegel L."/>
            <person name="Nascimento L."/>
            <person name="Zutavern T."/>
            <person name="O'Shaughnessy A."/>
            <person name="Dike S."/>
            <person name="Dedhia N."/>
            <person name="Preston R."/>
            <person name="Balija V."/>
            <person name="McCombie W.R."/>
            <person name="Chow T."/>
            <person name="Chen H."/>
            <person name="Chung M."/>
            <person name="Chen C."/>
            <person name="Shaw J."/>
            <person name="Wu H."/>
            <person name="Hsiao K."/>
            <person name="Chao Y."/>
            <person name="Chu M."/>
            <person name="Cheng C."/>
            <person name="Hour A."/>
            <person name="Lee P."/>
            <person name="Lin S."/>
            <person name="Lin Y."/>
            <person name="Liou J."/>
            <person name="Liu S."/>
            <person name="Hsing Y."/>
            <person name="Raghuvanshi S."/>
            <person name="Mohanty A."/>
            <person name="Bharti A.K."/>
            <person name="Gaur A."/>
            <person name="Gupta V."/>
            <person name="Kumar D."/>
            <person name="Ravi V."/>
            <person name="Vij S."/>
            <person name="Kapur A."/>
            <person name="Khurana P."/>
            <person name="Khurana P."/>
            <person name="Khurana J.P."/>
            <person name="Tyagi A.K."/>
            <person name="Gaikwad K."/>
            <person name="Singh A."/>
            <person name="Dalal V."/>
            <person name="Srivastava S."/>
            <person name="Dixit A."/>
            <person name="Pal A.K."/>
            <person name="Ghazi I.A."/>
            <person name="Yadav M."/>
            <person name="Pandit A."/>
            <person name="Bhargava A."/>
            <person name="Sureshbabu K."/>
            <person name="Batra K."/>
            <person name="Sharma T.R."/>
            <person name="Mohapatra T."/>
            <person name="Singh N.K."/>
            <person name="Messing J."/>
            <person name="Nelson A.B."/>
            <person name="Fuks G."/>
            <person name="Kavchok S."/>
            <person name="Keizer G."/>
            <person name="Linton E."/>
            <person name="Llaca V."/>
            <person name="Song R."/>
            <person name="Tanyolac B."/>
            <person name="Young S."/>
            <person name="Ho-Il K."/>
            <person name="Hahn J.H."/>
            <person name="Sangsakoo G."/>
            <person name="Vanavichit A."/>
            <person name="de Mattos Luiz.A.T."/>
            <person name="Zimmer P.D."/>
            <person name="Malone G."/>
            <person name="Dellagostin O."/>
            <person name="de Oliveira A.C."/>
            <person name="Bevan M."/>
            <person name="Bancroft I."/>
            <person name="Minx P."/>
            <person name="Cordum H."/>
            <person name="Wilson R."/>
            <person name="Cheng Z."/>
            <person name="Jin W."/>
            <person name="Jiang J."/>
            <person name="Leong S.A."/>
            <person name="Iwama H."/>
            <person name="Gojobori T."/>
            <person name="Itoh T."/>
            <person name="Niimura Y."/>
            <person name="Fujii Y."/>
            <person name="Habara T."/>
            <person name="Sakai H."/>
            <person name="Sato Y."/>
            <person name="Wilson G."/>
            <person name="Kumar K."/>
            <person name="McCouch S."/>
            <person name="Juretic N."/>
            <person name="Hoen D."/>
            <person name="Wright S."/>
            <person name="Bruskiewich R."/>
            <person name="Bureau T."/>
            <person name="Miyao A."/>
            <person name="Hirochika H."/>
            <person name="Nishikawa T."/>
            <person name="Kadowaki K."/>
            <person name="Sugiura M."/>
            <person name="Burr B."/>
            <person name="Sasaki T."/>
        </authorList>
    </citation>
    <scope>NUCLEOTIDE SEQUENCE [LARGE SCALE GENOMIC DNA]</scope>
    <source>
        <strain evidence="3">cv. Nipponbare</strain>
    </source>
</reference>
<dbReference type="SUPFAM" id="SSF81383">
    <property type="entry name" value="F-box domain"/>
    <property type="match status" value="1"/>
</dbReference>
<organism evidence="2 3">
    <name type="scientific">Oryza sativa subsp. japonica</name>
    <name type="common">Rice</name>
    <dbReference type="NCBI Taxonomy" id="39947"/>
    <lineage>
        <taxon>Eukaryota</taxon>
        <taxon>Viridiplantae</taxon>
        <taxon>Streptophyta</taxon>
        <taxon>Embryophyta</taxon>
        <taxon>Tracheophyta</taxon>
        <taxon>Spermatophyta</taxon>
        <taxon>Magnoliopsida</taxon>
        <taxon>Liliopsida</taxon>
        <taxon>Poales</taxon>
        <taxon>Poaceae</taxon>
        <taxon>BOP clade</taxon>
        <taxon>Oryzoideae</taxon>
        <taxon>Oryzeae</taxon>
        <taxon>Oryzinae</taxon>
        <taxon>Oryza</taxon>
        <taxon>Oryza sativa</taxon>
    </lineage>
</organism>
<feature type="region of interest" description="Disordered" evidence="1">
    <location>
        <begin position="1"/>
        <end position="24"/>
    </location>
</feature>
<gene>
    <name evidence="2" type="primary">OSJNBa0083D01.4</name>
</gene>
<dbReference type="PANTHER" id="PTHR35545:SF26">
    <property type="entry name" value="F-BOX DOMAIN-CONTAINING PROTEIN"/>
    <property type="match status" value="1"/>
</dbReference>
<sequence>MAVRPRRRRRSAPPRAASHSEGDDRLSALPDELLLIVMRGLGTCSALGTDALSRRWARLPRELPALDFRVSDAHPRGYHQRAAEFLALLGGRGDDAAGRKLEASLARYERRVIRGLAESITGFLDAGAASEERRCVSRLTVEFFATNDAHRIGCVHRLINTAVGLWGVEELEVAIKPAPLNCPPGVDDAGRAHHSCPGGPAEVDAGFRLRPPLLLLGLPAPEEAPPQEMPLQGPRPGGGRATAIVGGGGGADHGARRRALLVPRHPAEPRRRAGRPGVCIHDANPVVVLFRDVPRLRRVHLSFSLDSSTVDDAQHPLPGPDKYKLDWHVRSERMASLVVRFTGPERWILPWRVSTRLRSLRRLLVADVPPTWDVSWPRLLLQAAPSLESLHVHVAATADDQPAAAAAPGREIMWPPAMFRHRKLGELVVACFGPTPGQVAFVSQKFLKLPINFGHPGIKSNFEIENPEGTVDDSGNRNCRMHLKSFDMVGSGLIELLHGLPHFLVLLKLSMQRGLLRKTGGMVMLSMSAIFLLLEELE</sequence>
<dbReference type="Proteomes" id="UP000000763">
    <property type="component" value="Chromosome 4"/>
</dbReference>
<protein>
    <submittedName>
        <fullName evidence="2">OSJNBa0083D01.4 protein</fullName>
    </submittedName>
</protein>
<dbReference type="EMBL" id="AL731623">
    <property type="protein sequence ID" value="CAD40687.1"/>
    <property type="molecule type" value="Genomic_DNA"/>
</dbReference>
<evidence type="ECO:0000313" key="2">
    <source>
        <dbReference type="EMBL" id="CAD40687.1"/>
    </source>
</evidence>
<feature type="compositionally biased region" description="Basic residues" evidence="1">
    <location>
        <begin position="1"/>
        <end position="12"/>
    </location>
</feature>
<dbReference type="InterPro" id="IPR036047">
    <property type="entry name" value="F-box-like_dom_sf"/>
</dbReference>
<name>Q7XVF4_ORYSJ</name>
<evidence type="ECO:0000313" key="3">
    <source>
        <dbReference type="Proteomes" id="UP000000763"/>
    </source>
</evidence>
<reference evidence="3" key="2">
    <citation type="journal article" date="2008" name="Nucleic Acids Res.">
        <title>The rice annotation project database (RAP-DB): 2008 update.</title>
        <authorList>
            <consortium name="The rice annotation project (RAP)"/>
        </authorList>
    </citation>
    <scope>GENOME REANNOTATION</scope>
    <source>
        <strain evidence="3">cv. Nipponbare</strain>
    </source>
</reference>